<evidence type="ECO:0000313" key="7">
    <source>
        <dbReference type="EMBL" id="KWS05375.1"/>
    </source>
</evidence>
<dbReference type="OrthoDB" id="9801841at2"/>
<keyword evidence="3 7" id="KW-0418">Kinase</keyword>
<feature type="domain" description="Protein kinase" evidence="6">
    <location>
        <begin position="87"/>
        <end position="345"/>
    </location>
</feature>
<dbReference type="InterPro" id="IPR017441">
    <property type="entry name" value="Protein_kinase_ATP_BS"/>
</dbReference>
<dbReference type="Gene3D" id="1.25.40.10">
    <property type="entry name" value="Tetratricopeptide repeat domain"/>
    <property type="match status" value="3"/>
</dbReference>
<evidence type="ECO:0000256" key="5">
    <source>
        <dbReference type="PROSITE-ProRule" id="PRU10141"/>
    </source>
</evidence>
<evidence type="ECO:0000256" key="1">
    <source>
        <dbReference type="ARBA" id="ARBA00022679"/>
    </source>
</evidence>
<evidence type="ECO:0000256" key="3">
    <source>
        <dbReference type="ARBA" id="ARBA00022777"/>
    </source>
</evidence>
<organism evidence="7 8">
    <name type="scientific">Lysobacter capsici AZ78</name>
    <dbReference type="NCBI Taxonomy" id="1444315"/>
    <lineage>
        <taxon>Bacteria</taxon>
        <taxon>Pseudomonadati</taxon>
        <taxon>Pseudomonadota</taxon>
        <taxon>Gammaproteobacteria</taxon>
        <taxon>Lysobacterales</taxon>
        <taxon>Lysobacteraceae</taxon>
        <taxon>Lysobacter</taxon>
    </lineage>
</organism>
<dbReference type="GO" id="GO:0005524">
    <property type="term" value="F:ATP binding"/>
    <property type="evidence" value="ECO:0007669"/>
    <property type="project" value="UniProtKB-UniRule"/>
</dbReference>
<keyword evidence="1 7" id="KW-0808">Transferase</keyword>
<keyword evidence="7" id="KW-0723">Serine/threonine-protein kinase</keyword>
<reference evidence="7 8" key="1">
    <citation type="journal article" date="2014" name="Genome Announc.">
        <title>Draft Genome Sequence of Lysobacter capsici AZ78, a Bacterium Antagonistic to Plant-Pathogenic Oomycetes.</title>
        <authorList>
            <person name="Puopolo G."/>
            <person name="Sonego P."/>
            <person name="Engelen K."/>
            <person name="Pertot I."/>
        </authorList>
    </citation>
    <scope>NUCLEOTIDE SEQUENCE [LARGE SCALE GENOMIC DNA]</scope>
    <source>
        <strain evidence="7 8">AZ78</strain>
    </source>
</reference>
<keyword evidence="2 5" id="KW-0547">Nucleotide-binding</keyword>
<dbReference type="GO" id="GO:0004674">
    <property type="term" value="F:protein serine/threonine kinase activity"/>
    <property type="evidence" value="ECO:0007669"/>
    <property type="project" value="UniProtKB-KW"/>
</dbReference>
<keyword evidence="4 5" id="KW-0067">ATP-binding</keyword>
<dbReference type="PROSITE" id="PS00107">
    <property type="entry name" value="PROTEIN_KINASE_ATP"/>
    <property type="match status" value="1"/>
</dbReference>
<dbReference type="InterPro" id="IPR011990">
    <property type="entry name" value="TPR-like_helical_dom_sf"/>
</dbReference>
<name>A0A120AH01_9GAMM</name>
<dbReference type="InterPro" id="IPR019734">
    <property type="entry name" value="TPR_rpt"/>
</dbReference>
<dbReference type="CDD" id="cd14014">
    <property type="entry name" value="STKc_PknB_like"/>
    <property type="match status" value="1"/>
</dbReference>
<dbReference type="PANTHER" id="PTHR43289:SF34">
    <property type="entry name" value="SERINE_THREONINE-PROTEIN KINASE YBDM-RELATED"/>
    <property type="match status" value="1"/>
</dbReference>
<dbReference type="Proteomes" id="UP000023435">
    <property type="component" value="Unassembled WGS sequence"/>
</dbReference>
<comment type="caution">
    <text evidence="7">The sequence shown here is derived from an EMBL/GenBank/DDBJ whole genome shotgun (WGS) entry which is preliminary data.</text>
</comment>
<proteinExistence type="predicted"/>
<dbReference type="SMART" id="SM00028">
    <property type="entry name" value="TPR"/>
    <property type="match status" value="6"/>
</dbReference>
<evidence type="ECO:0000259" key="6">
    <source>
        <dbReference type="PROSITE" id="PS50011"/>
    </source>
</evidence>
<sequence>MTPEQFARIEHAFHAALTRPPGERGQYLLDTEPDPEVRAAVRRLLDRVTAHDGEADADAPADPLSDRLAAAFAAQAAAGAPSTIGPYRLLRELGAGGMGTVFLAEREAGDGVQRVALKLLHGLPTQSAIRRMARERGLLASLDHPLIARHIDGGLTEAGQPYLVMDYVEGVPLHQHLADAPGSLRSRLQLFLGLCEAVQHAHQRLVLHRDLKPSNIVVRPDGRPALLDFGIATLIDGADPSQTATVAFTPGYGAPEQRRGEAATTATDVFGLGALLFDLTTGRKLSDLRGRDGPVPAPSRQTDDAALRRGLRGDLDRIVLTACAEDPGERYATVAALADDVRRYLDGLPISVATGGPLYRLRKFVARHRLATAAALLAVIAAGAFVWRLEVERQRALAAERVAQASRLRAEREAGYTEASRQFLASVLAQTSPDTLRGEPITVSALLARAAEQLQADSHQDDATRAVAWLTIAEVYDATHDPRPGLAAAERAAALLAKHPPIDPELHARLLSVRGSLLSALERHDEALKTLRELVVLRERQRADPLDRAQAHLDYIAVAVQAGRDDEVETYARRGLAQLAAAGGTRSEQYANLLLALVPPALRAGALDEADRRLQAAQRAGKTAWDPDHLSWYQLYRVTLSLRQEQVRYAESLAAGEQALRIAYRVYGERSRYTFEIENDIATTLNALGRSKEAIEHFERGRAIAVAIGLDPQTVAMLEINMGGVYGETLAQYDRAIEMETRALERLRDQHEPIALPWRARAHIVRAVAYSRLRRFDQAYADFDAAIALQRQAGDGDGAIGTQLRLVQTLVMNKLFDRAQANLDQARAEVNLATRPEDINFLPGIASLAAQVAMGRGDLKQAAVFADEALQRAAQSPAYKNPVMLSKIQLVAADVALRQGRRPDARKLLEQAIALMRLNLEADAPPLIEAEKKLREASS</sequence>
<dbReference type="AlphaFoldDB" id="A0A120AH01"/>
<dbReference type="SMART" id="SM00220">
    <property type="entry name" value="S_TKc"/>
    <property type="match status" value="1"/>
</dbReference>
<evidence type="ECO:0000256" key="4">
    <source>
        <dbReference type="ARBA" id="ARBA00022840"/>
    </source>
</evidence>
<dbReference type="RefSeq" id="WP_036103421.1">
    <property type="nucleotide sequence ID" value="NZ_JAJA02000001.1"/>
</dbReference>
<dbReference type="InterPro" id="IPR000719">
    <property type="entry name" value="Prot_kinase_dom"/>
</dbReference>
<protein>
    <submittedName>
        <fullName evidence="7">Serine/threonine protein kinase</fullName>
        <ecNumber evidence="7">2.7.11.1</ecNumber>
    </submittedName>
</protein>
<dbReference type="Gene3D" id="1.10.510.10">
    <property type="entry name" value="Transferase(Phosphotransferase) domain 1"/>
    <property type="match status" value="1"/>
</dbReference>
<keyword evidence="8" id="KW-1185">Reference proteome</keyword>
<dbReference type="Gene3D" id="3.30.200.20">
    <property type="entry name" value="Phosphorylase Kinase, domain 1"/>
    <property type="match status" value="1"/>
</dbReference>
<evidence type="ECO:0000313" key="8">
    <source>
        <dbReference type="Proteomes" id="UP000023435"/>
    </source>
</evidence>
<dbReference type="PROSITE" id="PS50011">
    <property type="entry name" value="PROTEIN_KINASE_DOM"/>
    <property type="match status" value="1"/>
</dbReference>
<dbReference type="InterPro" id="IPR008271">
    <property type="entry name" value="Ser/Thr_kinase_AS"/>
</dbReference>
<dbReference type="PANTHER" id="PTHR43289">
    <property type="entry name" value="MITOGEN-ACTIVATED PROTEIN KINASE KINASE KINASE 20-RELATED"/>
    <property type="match status" value="1"/>
</dbReference>
<dbReference type="EMBL" id="JAJA02000001">
    <property type="protein sequence ID" value="KWS05375.1"/>
    <property type="molecule type" value="Genomic_DNA"/>
</dbReference>
<dbReference type="Pfam" id="PF00069">
    <property type="entry name" value="Pkinase"/>
    <property type="match status" value="1"/>
</dbReference>
<dbReference type="SUPFAM" id="SSF48452">
    <property type="entry name" value="TPR-like"/>
    <property type="match status" value="3"/>
</dbReference>
<dbReference type="Pfam" id="PF13424">
    <property type="entry name" value="TPR_12"/>
    <property type="match status" value="1"/>
</dbReference>
<dbReference type="EC" id="2.7.11.1" evidence="7"/>
<feature type="binding site" evidence="5">
    <location>
        <position position="118"/>
    </location>
    <ligand>
        <name>ATP</name>
        <dbReference type="ChEBI" id="CHEBI:30616"/>
    </ligand>
</feature>
<dbReference type="InterPro" id="IPR011009">
    <property type="entry name" value="Kinase-like_dom_sf"/>
</dbReference>
<dbReference type="SUPFAM" id="SSF56112">
    <property type="entry name" value="Protein kinase-like (PK-like)"/>
    <property type="match status" value="1"/>
</dbReference>
<gene>
    <name evidence="7" type="ORF">AZ78_2926</name>
</gene>
<accession>A0A120AH01</accession>
<dbReference type="PROSITE" id="PS00108">
    <property type="entry name" value="PROTEIN_KINASE_ST"/>
    <property type="match status" value="1"/>
</dbReference>
<evidence type="ECO:0000256" key="2">
    <source>
        <dbReference type="ARBA" id="ARBA00022741"/>
    </source>
</evidence>